<dbReference type="Gene3D" id="2.40.50.140">
    <property type="entry name" value="Nucleic acid-binding proteins"/>
    <property type="match status" value="1"/>
</dbReference>
<dbReference type="EMBL" id="ADZX01000174">
    <property type="protein sequence ID" value="EFK97470.1"/>
    <property type="molecule type" value="Genomic_DNA"/>
</dbReference>
<sequence length="95" mass="10317">MKISWNWLRELVDLPAEVDAERAAAALTEQGLEVEGMEGKGHELGGVVVAEVLAMRPHPNADKLRIVRVRAGAREEDVVCGAPTFPRRATRCAGD</sequence>
<keyword evidence="2" id="KW-0694">RNA-binding</keyword>
<dbReference type="PROSITE" id="PS50886">
    <property type="entry name" value="TRBD"/>
    <property type="match status" value="1"/>
</dbReference>
<reference evidence="4" key="2">
    <citation type="journal article" date="2011" name="Microb. Ecol.">
        <title>Taxonomic and Functional Metagenomic Profiling of the Microbial Community in the Anoxic Sediment of a Sub-saline Shallow Lake (Laguna de Carrizo, Central Spain).</title>
        <authorList>
            <person name="Ferrer M."/>
            <person name="Guazzaroni M.E."/>
            <person name="Richter M."/>
            <person name="Garcia-Salamanca A."/>
            <person name="Yarza P."/>
            <person name="Suarez-Suarez A."/>
            <person name="Solano J."/>
            <person name="Alcaide M."/>
            <person name="van Dillewijn P."/>
            <person name="Molina-Henares M.A."/>
            <person name="Lopez-Cortes N."/>
            <person name="Al-Ramahi Y."/>
            <person name="Guerrero C."/>
            <person name="Acosta A."/>
            <person name="de Eugenio L.I."/>
            <person name="Martinez V."/>
            <person name="Marques S."/>
            <person name="Rojo F."/>
            <person name="Santero E."/>
            <person name="Genilloud O."/>
            <person name="Perez-Perez J."/>
            <person name="Rossello-Mora R."/>
            <person name="Ramos J.L."/>
        </authorList>
    </citation>
    <scope>NUCLEOTIDE SEQUENCE</scope>
</reference>
<organism evidence="4">
    <name type="scientific">sediment metagenome</name>
    <dbReference type="NCBI Taxonomy" id="749907"/>
    <lineage>
        <taxon>unclassified sequences</taxon>
        <taxon>metagenomes</taxon>
        <taxon>ecological metagenomes</taxon>
    </lineage>
</organism>
<evidence type="ECO:0000313" key="4">
    <source>
        <dbReference type="EMBL" id="EFK97470.1"/>
    </source>
</evidence>
<accession>D9PG46</accession>
<evidence type="ECO:0000259" key="3">
    <source>
        <dbReference type="PROSITE" id="PS50886"/>
    </source>
</evidence>
<keyword evidence="4" id="KW-0436">Ligase</keyword>
<dbReference type="SUPFAM" id="SSF50249">
    <property type="entry name" value="Nucleic acid-binding proteins"/>
    <property type="match status" value="1"/>
</dbReference>
<feature type="non-terminal residue" evidence="4">
    <location>
        <position position="95"/>
    </location>
</feature>
<dbReference type="GO" id="GO:0000049">
    <property type="term" value="F:tRNA binding"/>
    <property type="evidence" value="ECO:0007669"/>
    <property type="project" value="UniProtKB-KW"/>
</dbReference>
<gene>
    <name evidence="4" type="ORF">LDC_0493</name>
</gene>
<comment type="caution">
    <text evidence="4">The sequence shown here is derived from an EMBL/GenBank/DDBJ whole genome shotgun (WGS) entry which is preliminary data.</text>
</comment>
<keyword evidence="4" id="KW-0030">Aminoacyl-tRNA synthetase</keyword>
<name>D9PG46_9ZZZZ</name>
<dbReference type="AlphaFoldDB" id="D9PG46"/>
<dbReference type="Gene3D" id="3.30.56.10">
    <property type="match status" value="1"/>
</dbReference>
<reference evidence="4" key="1">
    <citation type="submission" date="2010-07" db="EMBL/GenBank/DDBJ databases">
        <authorList>
            <consortium name="CONSOLIDER consortium CSD2007-00005"/>
            <person name="Guazzaroni M.-E."/>
            <person name="Richter M."/>
            <person name="Garcia-Salamanca A."/>
            <person name="Yarza P."/>
            <person name="Ferrer M."/>
        </authorList>
    </citation>
    <scope>NUCLEOTIDE SEQUENCE</scope>
</reference>
<dbReference type="GO" id="GO:0004812">
    <property type="term" value="F:aminoacyl-tRNA ligase activity"/>
    <property type="evidence" value="ECO:0007669"/>
    <property type="project" value="UniProtKB-KW"/>
</dbReference>
<proteinExistence type="predicted"/>
<dbReference type="Pfam" id="PF01588">
    <property type="entry name" value="tRNA_bind"/>
    <property type="match status" value="1"/>
</dbReference>
<keyword evidence="1" id="KW-0820">tRNA-binding</keyword>
<protein>
    <submittedName>
        <fullName evidence="4">Phenylalanyl-tRNA synthetase subunit beta</fullName>
    </submittedName>
</protein>
<evidence type="ECO:0000256" key="2">
    <source>
        <dbReference type="ARBA" id="ARBA00022884"/>
    </source>
</evidence>
<dbReference type="InterPro" id="IPR002547">
    <property type="entry name" value="tRNA-bd_dom"/>
</dbReference>
<dbReference type="InterPro" id="IPR012340">
    <property type="entry name" value="NA-bd_OB-fold"/>
</dbReference>
<evidence type="ECO:0000256" key="1">
    <source>
        <dbReference type="ARBA" id="ARBA00022555"/>
    </source>
</evidence>
<feature type="domain" description="TRNA-binding" evidence="3">
    <location>
        <begin position="41"/>
        <end position="95"/>
    </location>
</feature>